<name>A0ABR8H787_NOSPU</name>
<evidence type="ECO:0000256" key="2">
    <source>
        <dbReference type="ARBA" id="ARBA00007653"/>
    </source>
</evidence>
<comment type="cofactor">
    <cofactor evidence="1 10">
        <name>FAD</name>
        <dbReference type="ChEBI" id="CHEBI:57692"/>
    </cofactor>
</comment>
<comment type="subcellular location">
    <subcellularLocation>
        <location evidence="10">Cytoplasm</location>
    </subcellularLocation>
</comment>
<dbReference type="Gene3D" id="1.10.10.1800">
    <property type="entry name" value="tRNA uridine 5-carboxymethylaminomethyl modification enzyme MnmG/GidA"/>
    <property type="match status" value="1"/>
</dbReference>
<dbReference type="HAMAP" id="MF_00129">
    <property type="entry name" value="MnmG_GidA"/>
    <property type="match status" value="1"/>
</dbReference>
<dbReference type="InterPro" id="IPR044920">
    <property type="entry name" value="MnmG_C_subdom_sf"/>
</dbReference>
<keyword evidence="10" id="KW-0963">Cytoplasm</keyword>
<dbReference type="InterPro" id="IPR004416">
    <property type="entry name" value="MnmG"/>
</dbReference>
<accession>A0ABR8H787</accession>
<keyword evidence="7 10" id="KW-0520">NAD</keyword>
<evidence type="ECO:0000256" key="10">
    <source>
        <dbReference type="HAMAP-Rule" id="MF_00129"/>
    </source>
</evidence>
<dbReference type="SMART" id="SM01228">
    <property type="entry name" value="GIDA_assoc_3"/>
    <property type="match status" value="1"/>
</dbReference>
<comment type="similarity">
    <text evidence="2 10">Belongs to the MnmG family.</text>
</comment>
<dbReference type="RefSeq" id="WP_190949560.1">
    <property type="nucleotide sequence ID" value="NZ_JACJTC010000007.1"/>
</dbReference>
<keyword evidence="6 10" id="KW-0274">FAD</keyword>
<gene>
    <name evidence="10 12" type="primary">mnmG</name>
    <name evidence="10" type="synonym">gidA</name>
    <name evidence="12" type="ORF">H6G94_10430</name>
</gene>
<dbReference type="InterPro" id="IPR040131">
    <property type="entry name" value="MnmG_N"/>
</dbReference>
<dbReference type="NCBIfam" id="TIGR00136">
    <property type="entry name" value="mnmG_gidA"/>
    <property type="match status" value="1"/>
</dbReference>
<evidence type="ECO:0000256" key="6">
    <source>
        <dbReference type="ARBA" id="ARBA00022827"/>
    </source>
</evidence>
<dbReference type="PROSITE" id="PS01281">
    <property type="entry name" value="GIDA_2"/>
    <property type="match status" value="1"/>
</dbReference>
<dbReference type="InterPro" id="IPR002218">
    <property type="entry name" value="MnmG-rel"/>
</dbReference>
<dbReference type="Gene3D" id="3.50.50.60">
    <property type="entry name" value="FAD/NAD(P)-binding domain"/>
    <property type="match status" value="2"/>
</dbReference>
<organism evidence="12 13">
    <name type="scientific">Nostoc punctiforme FACHB-252</name>
    <dbReference type="NCBI Taxonomy" id="1357509"/>
    <lineage>
        <taxon>Bacteria</taxon>
        <taxon>Bacillati</taxon>
        <taxon>Cyanobacteriota</taxon>
        <taxon>Cyanophyceae</taxon>
        <taxon>Nostocales</taxon>
        <taxon>Nostocaceae</taxon>
        <taxon>Nostoc</taxon>
    </lineage>
</organism>
<evidence type="ECO:0000313" key="12">
    <source>
        <dbReference type="EMBL" id="MBD2611685.1"/>
    </source>
</evidence>
<dbReference type="EMBL" id="JACJTC010000007">
    <property type="protein sequence ID" value="MBD2611685.1"/>
    <property type="molecule type" value="Genomic_DNA"/>
</dbReference>
<evidence type="ECO:0000256" key="8">
    <source>
        <dbReference type="ARBA" id="ARBA00025948"/>
    </source>
</evidence>
<dbReference type="Pfam" id="PF21680">
    <property type="entry name" value="GIDA_C_1st"/>
    <property type="match status" value="1"/>
</dbReference>
<dbReference type="PROSITE" id="PS01280">
    <property type="entry name" value="GIDA_1"/>
    <property type="match status" value="1"/>
</dbReference>
<reference evidence="12 13" key="1">
    <citation type="journal article" date="2020" name="ISME J.">
        <title>Comparative genomics reveals insights into cyanobacterial evolution and habitat adaptation.</title>
        <authorList>
            <person name="Chen M.Y."/>
            <person name="Teng W.K."/>
            <person name="Zhao L."/>
            <person name="Hu C.X."/>
            <person name="Zhou Y.K."/>
            <person name="Han B.P."/>
            <person name="Song L.R."/>
            <person name="Shu W.S."/>
        </authorList>
    </citation>
    <scope>NUCLEOTIDE SEQUENCE [LARGE SCALE GENOMIC DNA]</scope>
    <source>
        <strain evidence="12 13">FACHB-252</strain>
    </source>
</reference>
<proteinExistence type="inferred from homology"/>
<feature type="binding site" evidence="10">
    <location>
        <begin position="280"/>
        <end position="294"/>
    </location>
    <ligand>
        <name>NAD(+)</name>
        <dbReference type="ChEBI" id="CHEBI:57540"/>
    </ligand>
</feature>
<keyword evidence="5 10" id="KW-0819">tRNA processing</keyword>
<evidence type="ECO:0000256" key="9">
    <source>
        <dbReference type="ARBA" id="ARBA00031800"/>
    </source>
</evidence>
<comment type="subunit">
    <text evidence="8 10">Homodimer. Heterotetramer of two MnmE and two MnmG subunits.</text>
</comment>
<dbReference type="InterPro" id="IPR047001">
    <property type="entry name" value="MnmG_C_subdom"/>
</dbReference>
<dbReference type="InterPro" id="IPR026904">
    <property type="entry name" value="MnmG_C"/>
</dbReference>
<dbReference type="PANTHER" id="PTHR11806:SF0">
    <property type="entry name" value="PROTEIN MTO1 HOMOLOG, MITOCHONDRIAL"/>
    <property type="match status" value="1"/>
</dbReference>
<protein>
    <recommendedName>
        <fullName evidence="3 10">tRNA uridine 5-carboxymethylaminomethyl modification enzyme MnmG</fullName>
    </recommendedName>
    <alternativeName>
        <fullName evidence="9 10">Glucose-inhibited division protein A</fullName>
    </alternativeName>
</protein>
<evidence type="ECO:0000256" key="5">
    <source>
        <dbReference type="ARBA" id="ARBA00022694"/>
    </source>
</evidence>
<evidence type="ECO:0000256" key="7">
    <source>
        <dbReference type="ARBA" id="ARBA00023027"/>
    </source>
</evidence>
<dbReference type="SUPFAM" id="SSF51905">
    <property type="entry name" value="FAD/NAD(P)-binding domain"/>
    <property type="match status" value="1"/>
</dbReference>
<comment type="function">
    <text evidence="10">NAD-binding protein involved in the addition of a carboxymethylaminomethyl (cmnm) group at the wobble position (U34) of certain tRNAs, forming tRNA-cmnm(5)s(2)U34.</text>
</comment>
<dbReference type="InterPro" id="IPR020595">
    <property type="entry name" value="MnmG-rel_CS"/>
</dbReference>
<feature type="domain" description="tRNA uridine 5-carboxymethylaminomethyl modification enzyme C-terminal subdomain" evidence="11">
    <location>
        <begin position="552"/>
        <end position="623"/>
    </location>
</feature>
<evidence type="ECO:0000256" key="3">
    <source>
        <dbReference type="ARBA" id="ARBA00020461"/>
    </source>
</evidence>
<comment type="caution">
    <text evidence="10">Lacks conserved residue(s) required for the propagation of feature annotation.</text>
</comment>
<dbReference type="Proteomes" id="UP000606396">
    <property type="component" value="Unassembled WGS sequence"/>
</dbReference>
<dbReference type="InterPro" id="IPR036188">
    <property type="entry name" value="FAD/NAD-bd_sf"/>
</dbReference>
<keyword evidence="13" id="KW-1185">Reference proteome</keyword>
<keyword evidence="4 10" id="KW-0285">Flavoprotein</keyword>
<feature type="binding site" evidence="10">
    <location>
        <begin position="19"/>
        <end position="24"/>
    </location>
    <ligand>
        <name>FAD</name>
        <dbReference type="ChEBI" id="CHEBI:57692"/>
    </ligand>
</feature>
<evidence type="ECO:0000259" key="11">
    <source>
        <dbReference type="SMART" id="SM01228"/>
    </source>
</evidence>
<dbReference type="Gene3D" id="1.10.150.570">
    <property type="entry name" value="GidA associated domain, C-terminal subdomain"/>
    <property type="match status" value="1"/>
</dbReference>
<evidence type="ECO:0000313" key="13">
    <source>
        <dbReference type="Proteomes" id="UP000606396"/>
    </source>
</evidence>
<dbReference type="Pfam" id="PF13932">
    <property type="entry name" value="SAM_GIDA_C"/>
    <property type="match status" value="1"/>
</dbReference>
<comment type="caution">
    <text evidence="12">The sequence shown here is derived from an EMBL/GenBank/DDBJ whole genome shotgun (WGS) entry which is preliminary data.</text>
</comment>
<evidence type="ECO:0000256" key="1">
    <source>
        <dbReference type="ARBA" id="ARBA00001974"/>
    </source>
</evidence>
<dbReference type="InterPro" id="IPR049312">
    <property type="entry name" value="GIDA_C_N"/>
</dbReference>
<dbReference type="Pfam" id="PF01134">
    <property type="entry name" value="GIDA"/>
    <property type="match status" value="1"/>
</dbReference>
<dbReference type="PANTHER" id="PTHR11806">
    <property type="entry name" value="GLUCOSE INHIBITED DIVISION PROTEIN A"/>
    <property type="match status" value="1"/>
</dbReference>
<evidence type="ECO:0000256" key="4">
    <source>
        <dbReference type="ARBA" id="ARBA00022630"/>
    </source>
</evidence>
<sequence length="640" mass="71602">MTMHNSVEFQDAFDVIVVGAGHSGCEAALASARLGCRTLLLTLNLDKIAWQPCNPAVGGPAKSQLTHEVDALGGEIGKMADRTYLQKRILNSSRGPAVWALRAQTDKREYAAVMKNIVENQENLTIRESMAVDLVLGANDEVIGVETYFGVAFQCKAVILTTGTFLGGKIWVGNKSMAAGRAGEFAAEGLTQTLNRLGFETGRLKTGTPARVDKRSVDYSKMQIQPGDEDVRWFSFDPDVWVEREQMPCYITRTTTETHRLIQENLHLSPVYGGWVEAKGPRYCPSIEDKIVRFTDKESHQIFIEPEGRDIPELYIQGFSTGLPENLQLQMLRSLPGLEKCAMLRPAYAVEYDYLPATQCYPTLMTKKIAGLFCAGQINGTTGYEEAAAQGLVAGINAARFVNSQEMIVFPREQSYIGTLIDDLCTKDLREPYRMLTSRSEYRLILRSDNADQRLTPLGREIGLIDHRRWDLFTQKQAHIVSEKSRLHNTRIKEHDEIGMAIASHTQQAIKGSITLNDLLRRPGFHYIDLDRFGLGNPHLNRAEKEGAEIDIKYSGYLARQQNQIDQITRQAHRQLPADLDYTKIDTLSKEAREKLTHVKPLTLGQAARIGGVNPADINALLLYLELRKTKSQSEFSALI</sequence>